<dbReference type="PANTHER" id="PTHR13313">
    <property type="entry name" value="CYTOCHROME C OXIDASE SUBUNIT VIIC"/>
    <property type="match status" value="1"/>
</dbReference>
<evidence type="ECO:0000256" key="4">
    <source>
        <dbReference type="ARBA" id="ARBA00022692"/>
    </source>
</evidence>
<keyword evidence="9 10" id="KW-0472">Membrane</keyword>
<comment type="pathway">
    <text evidence="2">Energy metabolism; oxidative phosphorylation.</text>
</comment>
<comment type="similarity">
    <text evidence="3">Belongs to the cytochrome c oxidase VIIc family.</text>
</comment>
<evidence type="ECO:0000256" key="8">
    <source>
        <dbReference type="ARBA" id="ARBA00023128"/>
    </source>
</evidence>
<keyword evidence="6" id="KW-0809">Transit peptide</keyword>
<evidence type="ECO:0000256" key="9">
    <source>
        <dbReference type="ARBA" id="ARBA00023136"/>
    </source>
</evidence>
<dbReference type="GO" id="GO:0045277">
    <property type="term" value="C:respiratory chain complex IV"/>
    <property type="evidence" value="ECO:0007669"/>
    <property type="project" value="InterPro"/>
</dbReference>
<keyword evidence="4 10" id="KW-0812">Transmembrane</keyword>
<protein>
    <submittedName>
        <fullName evidence="11">Cytochrome c oxidase subunit 7C, mitochondrial</fullName>
    </submittedName>
</protein>
<evidence type="ECO:0000256" key="1">
    <source>
        <dbReference type="ARBA" id="ARBA00004434"/>
    </source>
</evidence>
<dbReference type="GO" id="GO:0005743">
    <property type="term" value="C:mitochondrial inner membrane"/>
    <property type="evidence" value="ECO:0007669"/>
    <property type="project" value="UniProtKB-SubCell"/>
</dbReference>
<dbReference type="GO" id="GO:0006123">
    <property type="term" value="P:mitochondrial electron transport, cytochrome c to oxygen"/>
    <property type="evidence" value="ECO:0007669"/>
    <property type="project" value="InterPro"/>
</dbReference>
<dbReference type="EMBL" id="CASHTH010002637">
    <property type="protein sequence ID" value="CAI8032987.1"/>
    <property type="molecule type" value="Genomic_DNA"/>
</dbReference>
<accession>A0AA35SPQ8</accession>
<evidence type="ECO:0000313" key="11">
    <source>
        <dbReference type="EMBL" id="CAI8032987.1"/>
    </source>
</evidence>
<evidence type="ECO:0000256" key="7">
    <source>
        <dbReference type="ARBA" id="ARBA00022989"/>
    </source>
</evidence>
<organism evidence="11 12">
    <name type="scientific">Geodia barretti</name>
    <name type="common">Barrett's horny sponge</name>
    <dbReference type="NCBI Taxonomy" id="519541"/>
    <lineage>
        <taxon>Eukaryota</taxon>
        <taxon>Metazoa</taxon>
        <taxon>Porifera</taxon>
        <taxon>Demospongiae</taxon>
        <taxon>Heteroscleromorpha</taxon>
        <taxon>Tetractinellida</taxon>
        <taxon>Astrophorina</taxon>
        <taxon>Geodiidae</taxon>
        <taxon>Geodia</taxon>
    </lineage>
</organism>
<evidence type="ECO:0000256" key="6">
    <source>
        <dbReference type="ARBA" id="ARBA00022946"/>
    </source>
</evidence>
<dbReference type="PANTHER" id="PTHR13313:SF0">
    <property type="entry name" value="CYTOCHROME C OXIDASE SUBUNIT 7C, MITOCHONDRIAL"/>
    <property type="match status" value="1"/>
</dbReference>
<evidence type="ECO:0000256" key="2">
    <source>
        <dbReference type="ARBA" id="ARBA00004673"/>
    </source>
</evidence>
<evidence type="ECO:0000313" key="12">
    <source>
        <dbReference type="Proteomes" id="UP001174909"/>
    </source>
</evidence>
<sequence length="70" mass="7859">MASRLAMTLLSRSRTPLLRRVHFDNAPGTNMPFQTKNKLRLFFVLMGGASLGFSLPFIAVRFQLSKKSST</sequence>
<dbReference type="SUPFAM" id="SSF81427">
    <property type="entry name" value="Mitochondrial cytochrome c oxidase subunit VIIc (aka VIIIa)"/>
    <property type="match status" value="1"/>
</dbReference>
<keyword evidence="8" id="KW-0496">Mitochondrion</keyword>
<dbReference type="Gene3D" id="4.10.49.10">
    <property type="entry name" value="Cytochrome c oxidase subunit VIIc"/>
    <property type="match status" value="1"/>
</dbReference>
<keyword evidence="12" id="KW-1185">Reference proteome</keyword>
<gene>
    <name evidence="11" type="ORF">GBAR_LOCUS18615</name>
</gene>
<dbReference type="InterPro" id="IPR036636">
    <property type="entry name" value="COX7C/Cox8_sf"/>
</dbReference>
<dbReference type="InterPro" id="IPR004202">
    <property type="entry name" value="COX7C/Cox8"/>
</dbReference>
<evidence type="ECO:0000256" key="5">
    <source>
        <dbReference type="ARBA" id="ARBA00022792"/>
    </source>
</evidence>
<reference evidence="11" key="1">
    <citation type="submission" date="2023-03" db="EMBL/GenBank/DDBJ databases">
        <authorList>
            <person name="Steffen K."/>
            <person name="Cardenas P."/>
        </authorList>
    </citation>
    <scope>NUCLEOTIDE SEQUENCE</scope>
</reference>
<proteinExistence type="inferred from homology"/>
<comment type="caution">
    <text evidence="11">The sequence shown here is derived from an EMBL/GenBank/DDBJ whole genome shotgun (WGS) entry which is preliminary data.</text>
</comment>
<keyword evidence="7 10" id="KW-1133">Transmembrane helix</keyword>
<dbReference type="AlphaFoldDB" id="A0AA35SPQ8"/>
<dbReference type="Pfam" id="PF02935">
    <property type="entry name" value="COX7C"/>
    <property type="match status" value="1"/>
</dbReference>
<evidence type="ECO:0000256" key="10">
    <source>
        <dbReference type="SAM" id="Phobius"/>
    </source>
</evidence>
<dbReference type="Proteomes" id="UP001174909">
    <property type="component" value="Unassembled WGS sequence"/>
</dbReference>
<keyword evidence="5" id="KW-0999">Mitochondrion inner membrane</keyword>
<feature type="transmembrane region" description="Helical" evidence="10">
    <location>
        <begin position="41"/>
        <end position="60"/>
    </location>
</feature>
<name>A0AA35SPQ8_GEOBA</name>
<comment type="subcellular location">
    <subcellularLocation>
        <location evidence="1">Mitochondrion inner membrane</location>
        <topology evidence="1">Single-pass membrane protein</topology>
    </subcellularLocation>
</comment>
<evidence type="ECO:0000256" key="3">
    <source>
        <dbReference type="ARBA" id="ARBA00010514"/>
    </source>
</evidence>